<proteinExistence type="predicted"/>
<dbReference type="Pfam" id="PF02515">
    <property type="entry name" value="CoA_transf_3"/>
    <property type="match status" value="1"/>
</dbReference>
<gene>
    <name evidence="1" type="ORF">SVIO_095910</name>
</gene>
<dbReference type="RefSeq" id="WP_137981443.1">
    <property type="nucleotide sequence ID" value="NZ_BAAASO010000013.1"/>
</dbReference>
<dbReference type="GO" id="GO:0003824">
    <property type="term" value="F:catalytic activity"/>
    <property type="evidence" value="ECO:0007669"/>
    <property type="project" value="InterPro"/>
</dbReference>
<name>A0A4D4LKK9_STRVO</name>
<dbReference type="InterPro" id="IPR003673">
    <property type="entry name" value="CoA-Trfase_fam_III"/>
</dbReference>
<accession>A0A4D4LKK9</accession>
<dbReference type="SUPFAM" id="SSF89796">
    <property type="entry name" value="CoA-transferase family III (CaiB/BaiF)"/>
    <property type="match status" value="1"/>
</dbReference>
<evidence type="ECO:0008006" key="3">
    <source>
        <dbReference type="Google" id="ProtNLM"/>
    </source>
</evidence>
<dbReference type="OrthoDB" id="9797653at2"/>
<dbReference type="InterPro" id="IPR044855">
    <property type="entry name" value="CoA-Trfase_III_dom3_sf"/>
</dbReference>
<dbReference type="AlphaFoldDB" id="A0A4D4LKK9"/>
<dbReference type="Proteomes" id="UP000301309">
    <property type="component" value="Unassembled WGS sequence"/>
</dbReference>
<dbReference type="PANTHER" id="PTHR48228:SF5">
    <property type="entry name" value="ALPHA-METHYLACYL-COA RACEMASE"/>
    <property type="match status" value="1"/>
</dbReference>
<evidence type="ECO:0000313" key="2">
    <source>
        <dbReference type="Proteomes" id="UP000301309"/>
    </source>
</evidence>
<evidence type="ECO:0000313" key="1">
    <source>
        <dbReference type="EMBL" id="GDY58968.1"/>
    </source>
</evidence>
<keyword evidence="2" id="KW-1185">Reference proteome</keyword>
<comment type="caution">
    <text evidence="1">The sequence shown here is derived from an EMBL/GenBank/DDBJ whole genome shotgun (WGS) entry which is preliminary data.</text>
</comment>
<dbReference type="Gene3D" id="3.40.50.10540">
    <property type="entry name" value="Crotonobetainyl-coa:carnitine coa-transferase, domain 1"/>
    <property type="match status" value="1"/>
</dbReference>
<protein>
    <recommendedName>
        <fullName evidence="3">CoA transferase</fullName>
    </recommendedName>
</protein>
<dbReference type="InterPro" id="IPR023606">
    <property type="entry name" value="CoA-Trfase_III_dom_1_sf"/>
</dbReference>
<dbReference type="Gene3D" id="3.30.1540.10">
    <property type="entry name" value="formyl-coa transferase, domain 3"/>
    <property type="match status" value="1"/>
</dbReference>
<dbReference type="EMBL" id="BJHW01000002">
    <property type="protein sequence ID" value="GDY58968.1"/>
    <property type="molecule type" value="Genomic_DNA"/>
</dbReference>
<sequence>MGLLSGYRVIEVSMLLNGASTAMMLADLGADVIKVESPRLGDYLRIDETRYLHEQANRNKRSVAVDLTTGAGQEILRRLLTGADVLVTNATGDRPAKLGLSYEQVRAHRPDIVYCQNTGFGATGPYADLPVHGQMMDALAGARPVTLDEDGLTRPAEDGGGAWPSLRIGGEGTATGAVYAAFHIAAALAQRERTGRGCRLDVSAATAVVASAWTAVAALLNQPEAAAAVADPAQRRGVARYQWYETADHKFVLFCPEERKFWTAFLALVGRPDLVDRVHGEDLRREVQGIMRTRTQAEWMRIAVEHRLPIGPAHEGIEEVAADPQIVARGVLIEGRDAAGGAVVHVGGPVLVDGAGTPVPRPAPGHGADTEAVLRELGYDTDQIRGLAEGRVTTAEERDDGFIARNVHGRIES</sequence>
<organism evidence="1 2">
    <name type="scientific">Streptomyces violaceusniger</name>
    <dbReference type="NCBI Taxonomy" id="68280"/>
    <lineage>
        <taxon>Bacteria</taxon>
        <taxon>Bacillati</taxon>
        <taxon>Actinomycetota</taxon>
        <taxon>Actinomycetes</taxon>
        <taxon>Kitasatosporales</taxon>
        <taxon>Streptomycetaceae</taxon>
        <taxon>Streptomyces</taxon>
        <taxon>Streptomyces violaceusniger group</taxon>
    </lineage>
</organism>
<reference evidence="1 2" key="1">
    <citation type="journal article" date="2020" name="Int. J. Syst. Evol. Microbiol.">
        <title>Reclassification of Streptomyces castelarensis and Streptomyces sporoclivatus as later heterotypic synonyms of Streptomyces antimycoticus.</title>
        <authorList>
            <person name="Komaki H."/>
            <person name="Tamura T."/>
        </authorList>
    </citation>
    <scope>NUCLEOTIDE SEQUENCE [LARGE SCALE GENOMIC DNA]</scope>
    <source>
        <strain evidence="1 2">NBRC 13459</strain>
    </source>
</reference>
<dbReference type="PANTHER" id="PTHR48228">
    <property type="entry name" value="SUCCINYL-COA--D-CITRAMALATE COA-TRANSFERASE"/>
    <property type="match status" value="1"/>
</dbReference>
<dbReference type="InterPro" id="IPR050509">
    <property type="entry name" value="CoA-transferase_III"/>
</dbReference>